<comment type="caution">
    <text evidence="1">The sequence shown here is derived from an EMBL/GenBank/DDBJ whole genome shotgun (WGS) entry which is preliminary data.</text>
</comment>
<sequence length="49" mass="4997">MKAPATLSLFGAGLVVIFGASYALAAAITPDAPAEPAIHQPTEHPEEHS</sequence>
<name>A0A852S8E0_9MICO</name>
<organism evidence="1 2">
    <name type="scientific">Agromyces atrinae</name>
    <dbReference type="NCBI Taxonomy" id="592376"/>
    <lineage>
        <taxon>Bacteria</taxon>
        <taxon>Bacillati</taxon>
        <taxon>Actinomycetota</taxon>
        <taxon>Actinomycetes</taxon>
        <taxon>Micrococcales</taxon>
        <taxon>Microbacteriaceae</taxon>
        <taxon>Agromyces</taxon>
    </lineage>
</organism>
<dbReference type="EMBL" id="JACCBI010000001">
    <property type="protein sequence ID" value="NYD68672.1"/>
    <property type="molecule type" value="Genomic_DNA"/>
</dbReference>
<accession>A0A852S8E0</accession>
<reference evidence="1 2" key="1">
    <citation type="submission" date="2020-07" db="EMBL/GenBank/DDBJ databases">
        <title>Sequencing the genomes of 1000 actinobacteria strains.</title>
        <authorList>
            <person name="Klenk H.-P."/>
        </authorList>
    </citation>
    <scope>NUCLEOTIDE SEQUENCE [LARGE SCALE GENOMIC DNA]</scope>
    <source>
        <strain evidence="1 2">DSM 23870</strain>
    </source>
</reference>
<proteinExistence type="predicted"/>
<dbReference type="AlphaFoldDB" id="A0A852S8E0"/>
<dbReference type="RefSeq" id="WP_164989954.1">
    <property type="nucleotide sequence ID" value="NZ_JACCBI010000001.1"/>
</dbReference>
<evidence type="ECO:0000313" key="1">
    <source>
        <dbReference type="EMBL" id="NYD68672.1"/>
    </source>
</evidence>
<dbReference type="Proteomes" id="UP000581087">
    <property type="component" value="Unassembled WGS sequence"/>
</dbReference>
<evidence type="ECO:0008006" key="3">
    <source>
        <dbReference type="Google" id="ProtNLM"/>
    </source>
</evidence>
<gene>
    <name evidence="1" type="ORF">BJ972_003191</name>
</gene>
<evidence type="ECO:0000313" key="2">
    <source>
        <dbReference type="Proteomes" id="UP000581087"/>
    </source>
</evidence>
<protein>
    <recommendedName>
        <fullName evidence="3">DUF2613 family protein</fullName>
    </recommendedName>
</protein>